<proteinExistence type="predicted"/>
<evidence type="ECO:0000313" key="2">
    <source>
        <dbReference type="Proteomes" id="UP000182121"/>
    </source>
</evidence>
<name>A0A1I0CLS2_9FIRM</name>
<gene>
    <name evidence="1" type="ORF">SAMN05216521_1002145</name>
</gene>
<dbReference type="RefSeq" id="WP_074661461.1">
    <property type="nucleotide sequence ID" value="NZ_FOIO01000002.1"/>
</dbReference>
<evidence type="ECO:0000313" key="1">
    <source>
        <dbReference type="EMBL" id="SET20584.1"/>
    </source>
</evidence>
<dbReference type="EMBL" id="FOIO01000002">
    <property type="protein sequence ID" value="SET20584.1"/>
    <property type="molecule type" value="Genomic_DNA"/>
</dbReference>
<comment type="caution">
    <text evidence="1">The sequence shown here is derived from an EMBL/GenBank/DDBJ whole genome shotgun (WGS) entry which is preliminary data.</text>
</comment>
<reference evidence="1 2" key="1">
    <citation type="submission" date="2016-10" db="EMBL/GenBank/DDBJ databases">
        <authorList>
            <person name="Varghese N."/>
            <person name="Submissions S."/>
        </authorList>
    </citation>
    <scope>NUCLEOTIDE SEQUENCE [LARGE SCALE GENOMIC DNA]</scope>
    <source>
        <strain evidence="1 2">NLAE-zl-C196</strain>
    </source>
</reference>
<evidence type="ECO:0008006" key="3">
    <source>
        <dbReference type="Google" id="ProtNLM"/>
    </source>
</evidence>
<sequence>MKVDYKNTEPSRIAPGQYEVTVAAFDVVTSTSGNQQVVLDYEIRKDVQQESQGMRIRFDRFTFTDNAAWKINLIAKATGVPDGYDFPSPEWFGKVMMHRSFLATVEERTYNGKTFPNVTRFDPSRQPAAQPELPVDIGGGFINIPDNVQDKGLPFN</sequence>
<organism evidence="1 2">
    <name type="scientific">Enterocloster clostridioformis</name>
    <dbReference type="NCBI Taxonomy" id="1531"/>
    <lineage>
        <taxon>Bacteria</taxon>
        <taxon>Bacillati</taxon>
        <taxon>Bacillota</taxon>
        <taxon>Clostridia</taxon>
        <taxon>Lachnospirales</taxon>
        <taxon>Lachnospiraceae</taxon>
        <taxon>Enterocloster</taxon>
    </lineage>
</organism>
<dbReference type="AlphaFoldDB" id="A0A1I0CLS2"/>
<dbReference type="Proteomes" id="UP000182121">
    <property type="component" value="Unassembled WGS sequence"/>
</dbReference>
<accession>A0A1I0CLS2</accession>
<dbReference type="Pfam" id="PF05037">
    <property type="entry name" value="DUF669"/>
    <property type="match status" value="1"/>
</dbReference>
<protein>
    <recommendedName>
        <fullName evidence="3">DUF669 domain-containing protein</fullName>
    </recommendedName>
</protein>
<dbReference type="InterPro" id="IPR007731">
    <property type="entry name" value="DUF669"/>
</dbReference>